<reference evidence="1 2" key="1">
    <citation type="submission" date="2020-03" db="EMBL/GenBank/DDBJ databases">
        <authorList>
            <person name="Kim M.K."/>
        </authorList>
    </citation>
    <scope>NUCLEOTIDE SEQUENCE [LARGE SCALE GENOMIC DNA]</scope>
    <source>
        <strain evidence="1 2">BT328</strain>
    </source>
</reference>
<dbReference type="AlphaFoldDB" id="A0A6G9AJ32"/>
<name>A0A6G9AJ32_9BACT</name>
<dbReference type="PROSITE" id="PS51257">
    <property type="entry name" value="PROKAR_LIPOPROTEIN"/>
    <property type="match status" value="1"/>
</dbReference>
<sequence>MKQLFALLFLLAVLGSCSKKDDSSPVVPGGLVGTTWIGPVYKDQFTGKDTYNYFTFKTSNAVESYSKYNKTDLATAPVINTYEYNPPNLVLSFNGASLSTVVSGNTFTLRYYNMDFVYEKEK</sequence>
<dbReference type="EMBL" id="CP050063">
    <property type="protein sequence ID" value="QIP12329.1"/>
    <property type="molecule type" value="Genomic_DNA"/>
</dbReference>
<proteinExistence type="predicted"/>
<gene>
    <name evidence="1" type="ORF">G8759_06660</name>
</gene>
<accession>A0A6G9AJ32</accession>
<dbReference type="RefSeq" id="WP_167206374.1">
    <property type="nucleotide sequence ID" value="NZ_CP050063.1"/>
</dbReference>
<organism evidence="1 2">
    <name type="scientific">Spirosoma aureum</name>
    <dbReference type="NCBI Taxonomy" id="2692134"/>
    <lineage>
        <taxon>Bacteria</taxon>
        <taxon>Pseudomonadati</taxon>
        <taxon>Bacteroidota</taxon>
        <taxon>Cytophagia</taxon>
        <taxon>Cytophagales</taxon>
        <taxon>Cytophagaceae</taxon>
        <taxon>Spirosoma</taxon>
    </lineage>
</organism>
<dbReference type="Proteomes" id="UP000501802">
    <property type="component" value="Chromosome"/>
</dbReference>
<protein>
    <submittedName>
        <fullName evidence="1">Uncharacterized protein</fullName>
    </submittedName>
</protein>
<dbReference type="KEGG" id="spib:G8759_06660"/>
<evidence type="ECO:0000313" key="2">
    <source>
        <dbReference type="Proteomes" id="UP000501802"/>
    </source>
</evidence>
<keyword evidence="2" id="KW-1185">Reference proteome</keyword>
<evidence type="ECO:0000313" key="1">
    <source>
        <dbReference type="EMBL" id="QIP12329.1"/>
    </source>
</evidence>